<evidence type="ECO:0000256" key="1">
    <source>
        <dbReference type="ARBA" id="ARBA00022741"/>
    </source>
</evidence>
<feature type="domain" description="Helicase C-terminal" evidence="5">
    <location>
        <begin position="4"/>
        <end position="104"/>
    </location>
</feature>
<dbReference type="SMART" id="SM00490">
    <property type="entry name" value="HELICc"/>
    <property type="match status" value="1"/>
</dbReference>
<dbReference type="OrthoDB" id="6147749at2759"/>
<dbReference type="GO" id="GO:0016787">
    <property type="term" value="F:hydrolase activity"/>
    <property type="evidence" value="ECO:0007669"/>
    <property type="project" value="UniProtKB-KW"/>
</dbReference>
<dbReference type="InterPro" id="IPR001650">
    <property type="entry name" value="Helicase_C-like"/>
</dbReference>
<evidence type="ECO:0000256" key="4">
    <source>
        <dbReference type="ARBA" id="ARBA00022840"/>
    </source>
</evidence>
<dbReference type="Proteomes" id="UP000265618">
    <property type="component" value="Unassembled WGS sequence"/>
</dbReference>
<organism evidence="6 7">
    <name type="scientific">Kipferlia bialata</name>
    <dbReference type="NCBI Taxonomy" id="797122"/>
    <lineage>
        <taxon>Eukaryota</taxon>
        <taxon>Metamonada</taxon>
        <taxon>Carpediemonas-like organisms</taxon>
        <taxon>Kipferlia</taxon>
    </lineage>
</organism>
<evidence type="ECO:0000259" key="5">
    <source>
        <dbReference type="PROSITE" id="PS51194"/>
    </source>
</evidence>
<dbReference type="Pfam" id="PF00271">
    <property type="entry name" value="Helicase_C"/>
    <property type="match status" value="1"/>
</dbReference>
<keyword evidence="7" id="KW-1185">Reference proteome</keyword>
<dbReference type="PROSITE" id="PS51194">
    <property type="entry name" value="HELICASE_CTER"/>
    <property type="match status" value="1"/>
</dbReference>
<keyword evidence="2" id="KW-0378">Hydrolase</keyword>
<evidence type="ECO:0000313" key="7">
    <source>
        <dbReference type="Proteomes" id="UP000265618"/>
    </source>
</evidence>
<keyword evidence="1" id="KW-0547">Nucleotide-binding</keyword>
<dbReference type="AlphaFoldDB" id="A0A9K3GIJ4"/>
<reference evidence="6 7" key="1">
    <citation type="journal article" date="2018" name="PLoS ONE">
        <title>The draft genome of Kipferlia bialata reveals reductive genome evolution in fornicate parasites.</title>
        <authorList>
            <person name="Tanifuji G."/>
            <person name="Takabayashi S."/>
            <person name="Kume K."/>
            <person name="Takagi M."/>
            <person name="Nakayama T."/>
            <person name="Kamikawa R."/>
            <person name="Inagaki Y."/>
            <person name="Hashimoto T."/>
        </authorList>
    </citation>
    <scope>NUCLEOTIDE SEQUENCE [LARGE SCALE GENOMIC DNA]</scope>
    <source>
        <strain evidence="6">NY0173</strain>
    </source>
</reference>
<name>A0A9K3GIJ4_9EUKA</name>
<dbReference type="CDD" id="cd18787">
    <property type="entry name" value="SF2_C_DEAD"/>
    <property type="match status" value="1"/>
</dbReference>
<gene>
    <name evidence="6" type="ORF">KIPB_004910</name>
</gene>
<dbReference type="InterPro" id="IPR027417">
    <property type="entry name" value="P-loop_NTPase"/>
</dbReference>
<evidence type="ECO:0000313" key="6">
    <source>
        <dbReference type="EMBL" id="GIQ83565.1"/>
    </source>
</evidence>
<dbReference type="SUPFAM" id="SSF52540">
    <property type="entry name" value="P-loop containing nucleoside triphosphate hydrolases"/>
    <property type="match status" value="1"/>
</dbReference>
<comment type="caution">
    <text evidence="6">The sequence shown here is derived from an EMBL/GenBank/DDBJ whole genome shotgun (WGS) entry which is preliminary data.</text>
</comment>
<dbReference type="GO" id="GO:0005524">
    <property type="term" value="F:ATP binding"/>
    <property type="evidence" value="ECO:0007669"/>
    <property type="project" value="UniProtKB-KW"/>
</dbReference>
<evidence type="ECO:0000256" key="3">
    <source>
        <dbReference type="ARBA" id="ARBA00022806"/>
    </source>
</evidence>
<evidence type="ECO:0000256" key="2">
    <source>
        <dbReference type="ARBA" id="ARBA00022801"/>
    </source>
</evidence>
<dbReference type="EMBL" id="BDIP01001097">
    <property type="protein sequence ID" value="GIQ83565.1"/>
    <property type="molecule type" value="Genomic_DNA"/>
</dbReference>
<dbReference type="Gene3D" id="3.40.50.300">
    <property type="entry name" value="P-loop containing nucleotide triphosphate hydrolases"/>
    <property type="match status" value="1"/>
</dbReference>
<protein>
    <recommendedName>
        <fullName evidence="5">Helicase C-terminal domain-containing protein</fullName>
    </recommendedName>
</protein>
<dbReference type="InterPro" id="IPR050079">
    <property type="entry name" value="DEAD_box_RNA_helicase"/>
</dbReference>
<keyword evidence="3" id="KW-0347">Helicase</keyword>
<accession>A0A9K3GIJ4</accession>
<sequence>MSNPLYPYWDMTYKERAIVFVRTKKSAHLLTAFLQALSLSVDEMHGDLSQAQRLSALDRFEDGTIKALICTDLASRGIDVAGVEAVIEFDMARTGEEHVHRAGR</sequence>
<dbReference type="PANTHER" id="PTHR47959:SF1">
    <property type="entry name" value="ATP-DEPENDENT RNA HELICASE DBPA"/>
    <property type="match status" value="1"/>
</dbReference>
<dbReference type="GO" id="GO:0005829">
    <property type="term" value="C:cytosol"/>
    <property type="evidence" value="ECO:0007669"/>
    <property type="project" value="TreeGrafter"/>
</dbReference>
<proteinExistence type="predicted"/>
<dbReference type="GO" id="GO:0003724">
    <property type="term" value="F:RNA helicase activity"/>
    <property type="evidence" value="ECO:0007669"/>
    <property type="project" value="TreeGrafter"/>
</dbReference>
<dbReference type="PANTHER" id="PTHR47959">
    <property type="entry name" value="ATP-DEPENDENT RNA HELICASE RHLE-RELATED"/>
    <property type="match status" value="1"/>
</dbReference>
<keyword evidence="4" id="KW-0067">ATP-binding</keyword>